<evidence type="ECO:0000313" key="6">
    <source>
        <dbReference type="EMBL" id="PTQ44399.1"/>
    </source>
</evidence>
<organism evidence="6 7">
    <name type="scientific">Marchantia polymorpha</name>
    <name type="common">Common liverwort</name>
    <name type="synonym">Marchantia aquatica</name>
    <dbReference type="NCBI Taxonomy" id="3197"/>
    <lineage>
        <taxon>Eukaryota</taxon>
        <taxon>Viridiplantae</taxon>
        <taxon>Streptophyta</taxon>
        <taxon>Embryophyta</taxon>
        <taxon>Marchantiophyta</taxon>
        <taxon>Marchantiopsida</taxon>
        <taxon>Marchantiidae</taxon>
        <taxon>Marchantiales</taxon>
        <taxon>Marchantiaceae</taxon>
        <taxon>Marchantia</taxon>
    </lineage>
</organism>
<sequence length="235" mass="26508">MSRACEAGSSSSGSEELHVCGLCGKEGVKLRCSTCVQVYYCDRKCQLSDWKTHKPICKVLSGGGNGMKKALEVFEGLLAAVERGKGPTTASGKVPTTVRKADVSLFDDNFKWDEGLTKEEVYVRFIDSFRLRRDDDYAFGAEICEFYALGNAIPGFKDYLNQAKAKNILPSWWSEQDDRKIMIFSMSHKWANLNYAVEKYDIEDHYCALNKPFEHMVLRFLAEQITGDNPCCAFK</sequence>
<dbReference type="OrthoDB" id="5855668at2759"/>
<protein>
    <recommendedName>
        <fullName evidence="5">MYND-type domain-containing protein</fullName>
    </recommendedName>
</protein>
<evidence type="ECO:0000259" key="5">
    <source>
        <dbReference type="PROSITE" id="PS50865"/>
    </source>
</evidence>
<dbReference type="Gramene" id="Mp4g23000.1">
    <property type="protein sequence ID" value="Mp4g23000.1.cds"/>
    <property type="gene ID" value="Mp4g23000"/>
</dbReference>
<dbReference type="Gene3D" id="6.10.140.2220">
    <property type="match status" value="1"/>
</dbReference>
<dbReference type="Proteomes" id="UP000244005">
    <property type="component" value="Unassembled WGS sequence"/>
</dbReference>
<name>A0A2R6XE99_MARPO</name>
<dbReference type="GO" id="GO:0008270">
    <property type="term" value="F:zinc ion binding"/>
    <property type="evidence" value="ECO:0007669"/>
    <property type="project" value="UniProtKB-KW"/>
</dbReference>
<keyword evidence="1" id="KW-0479">Metal-binding</keyword>
<dbReference type="SUPFAM" id="SSF144232">
    <property type="entry name" value="HIT/MYND zinc finger-like"/>
    <property type="match status" value="1"/>
</dbReference>
<evidence type="ECO:0000313" key="7">
    <source>
        <dbReference type="Proteomes" id="UP000244005"/>
    </source>
</evidence>
<keyword evidence="3" id="KW-0862">Zinc</keyword>
<dbReference type="OMA" id="CANMSCA"/>
<dbReference type="AlphaFoldDB" id="A0A2R6XE99"/>
<reference evidence="7" key="1">
    <citation type="journal article" date="2017" name="Cell">
        <title>Insights into land plant evolution garnered from the Marchantia polymorpha genome.</title>
        <authorList>
            <person name="Bowman J.L."/>
            <person name="Kohchi T."/>
            <person name="Yamato K.T."/>
            <person name="Jenkins J."/>
            <person name="Shu S."/>
            <person name="Ishizaki K."/>
            <person name="Yamaoka S."/>
            <person name="Nishihama R."/>
            <person name="Nakamura Y."/>
            <person name="Berger F."/>
            <person name="Adam C."/>
            <person name="Aki S.S."/>
            <person name="Althoff F."/>
            <person name="Araki T."/>
            <person name="Arteaga-Vazquez M.A."/>
            <person name="Balasubrmanian S."/>
            <person name="Barry K."/>
            <person name="Bauer D."/>
            <person name="Boehm C.R."/>
            <person name="Briginshaw L."/>
            <person name="Caballero-Perez J."/>
            <person name="Catarino B."/>
            <person name="Chen F."/>
            <person name="Chiyoda S."/>
            <person name="Chovatia M."/>
            <person name="Davies K.M."/>
            <person name="Delmans M."/>
            <person name="Demura T."/>
            <person name="Dierschke T."/>
            <person name="Dolan L."/>
            <person name="Dorantes-Acosta A.E."/>
            <person name="Eklund D.M."/>
            <person name="Florent S.N."/>
            <person name="Flores-Sandoval E."/>
            <person name="Fujiyama A."/>
            <person name="Fukuzawa H."/>
            <person name="Galik B."/>
            <person name="Grimanelli D."/>
            <person name="Grimwood J."/>
            <person name="Grossniklaus U."/>
            <person name="Hamada T."/>
            <person name="Haseloff J."/>
            <person name="Hetherington A.J."/>
            <person name="Higo A."/>
            <person name="Hirakawa Y."/>
            <person name="Hundley H.N."/>
            <person name="Ikeda Y."/>
            <person name="Inoue K."/>
            <person name="Inoue S.I."/>
            <person name="Ishida S."/>
            <person name="Jia Q."/>
            <person name="Kakita M."/>
            <person name="Kanazawa T."/>
            <person name="Kawai Y."/>
            <person name="Kawashima T."/>
            <person name="Kennedy M."/>
            <person name="Kinose K."/>
            <person name="Kinoshita T."/>
            <person name="Kohara Y."/>
            <person name="Koide E."/>
            <person name="Komatsu K."/>
            <person name="Kopischke S."/>
            <person name="Kubo M."/>
            <person name="Kyozuka J."/>
            <person name="Lagercrantz U."/>
            <person name="Lin S.S."/>
            <person name="Lindquist E."/>
            <person name="Lipzen A.M."/>
            <person name="Lu C.W."/>
            <person name="De Luna E."/>
            <person name="Martienssen R.A."/>
            <person name="Minamino N."/>
            <person name="Mizutani M."/>
            <person name="Mizutani M."/>
            <person name="Mochizuki N."/>
            <person name="Monte I."/>
            <person name="Mosher R."/>
            <person name="Nagasaki H."/>
            <person name="Nakagami H."/>
            <person name="Naramoto S."/>
            <person name="Nishitani K."/>
            <person name="Ohtani M."/>
            <person name="Okamoto T."/>
            <person name="Okumura M."/>
            <person name="Phillips J."/>
            <person name="Pollak B."/>
            <person name="Reinders A."/>
            <person name="Rovekamp M."/>
            <person name="Sano R."/>
            <person name="Sawa S."/>
            <person name="Schmid M.W."/>
            <person name="Shirakawa M."/>
            <person name="Solano R."/>
            <person name="Spunde A."/>
            <person name="Suetsugu N."/>
            <person name="Sugano S."/>
            <person name="Sugiyama A."/>
            <person name="Sun R."/>
            <person name="Suzuki Y."/>
            <person name="Takenaka M."/>
            <person name="Takezawa D."/>
            <person name="Tomogane H."/>
            <person name="Tsuzuki M."/>
            <person name="Ueda T."/>
            <person name="Umeda M."/>
            <person name="Ward J.M."/>
            <person name="Watanabe Y."/>
            <person name="Yazaki K."/>
            <person name="Yokoyama R."/>
            <person name="Yoshitake Y."/>
            <person name="Yotsui I."/>
            <person name="Zachgo S."/>
            <person name="Schmutz J."/>
        </authorList>
    </citation>
    <scope>NUCLEOTIDE SEQUENCE [LARGE SCALE GENOMIC DNA]</scope>
    <source>
        <strain evidence="7">Tak-1</strain>
    </source>
</reference>
<evidence type="ECO:0000256" key="2">
    <source>
        <dbReference type="ARBA" id="ARBA00022771"/>
    </source>
</evidence>
<evidence type="ECO:0000256" key="1">
    <source>
        <dbReference type="ARBA" id="ARBA00022723"/>
    </source>
</evidence>
<evidence type="ECO:0000256" key="4">
    <source>
        <dbReference type="PROSITE-ProRule" id="PRU00134"/>
    </source>
</evidence>
<dbReference type="InterPro" id="IPR002893">
    <property type="entry name" value="Znf_MYND"/>
</dbReference>
<keyword evidence="2 4" id="KW-0863">Zinc-finger</keyword>
<dbReference type="PROSITE" id="PS50865">
    <property type="entry name" value="ZF_MYND_2"/>
    <property type="match status" value="1"/>
</dbReference>
<gene>
    <name evidence="6" type="ORF">MARPO_0020s0062</name>
</gene>
<accession>A0A2R6XE99</accession>
<evidence type="ECO:0000256" key="3">
    <source>
        <dbReference type="ARBA" id="ARBA00022833"/>
    </source>
</evidence>
<proteinExistence type="predicted"/>
<dbReference type="EMBL" id="KZ772692">
    <property type="protein sequence ID" value="PTQ44399.1"/>
    <property type="molecule type" value="Genomic_DNA"/>
</dbReference>
<feature type="domain" description="MYND-type" evidence="5">
    <location>
        <begin position="20"/>
        <end position="57"/>
    </location>
</feature>
<dbReference type="Pfam" id="PF01753">
    <property type="entry name" value="zf-MYND"/>
    <property type="match status" value="1"/>
</dbReference>
<keyword evidence="7" id="KW-1185">Reference proteome</keyword>